<dbReference type="PANTHER" id="PTHR10472">
    <property type="entry name" value="D-TYROSYL-TRNA TYR DEACYLASE"/>
    <property type="match status" value="1"/>
</dbReference>
<dbReference type="GO" id="GO:0043908">
    <property type="term" value="F:Ser(Gly)-tRNA(Ala) hydrolase activity"/>
    <property type="evidence" value="ECO:0007669"/>
    <property type="project" value="UniProtKB-UniRule"/>
</dbReference>
<comment type="similarity">
    <text evidence="1 2">Belongs to the DTD family.</text>
</comment>
<dbReference type="GO" id="GO:0005737">
    <property type="term" value="C:cytoplasm"/>
    <property type="evidence" value="ECO:0007669"/>
    <property type="project" value="UniProtKB-SubCell"/>
</dbReference>
<feature type="short sequence motif" description="Gly-cisPro motif, important for rejection of L-amino acids" evidence="2">
    <location>
        <begin position="137"/>
        <end position="138"/>
    </location>
</feature>
<dbReference type="InterPro" id="IPR003732">
    <property type="entry name" value="Daa-tRNA_deacyls_DTD"/>
</dbReference>
<evidence type="ECO:0000313" key="3">
    <source>
        <dbReference type="EMBL" id="PDW00082.1"/>
    </source>
</evidence>
<evidence type="ECO:0000313" key="4">
    <source>
        <dbReference type="Proteomes" id="UP000220922"/>
    </source>
</evidence>
<evidence type="ECO:0000256" key="2">
    <source>
        <dbReference type="HAMAP-Rule" id="MF_00518"/>
    </source>
</evidence>
<protein>
    <recommendedName>
        <fullName evidence="2">D-aminoacyl-tRNA deacylase</fullName>
        <shortName evidence="2">DTD</shortName>
        <ecNumber evidence="2">3.1.1.96</ecNumber>
    </recommendedName>
    <alternativeName>
        <fullName evidence="2">Gly-tRNA(Ala) deacylase</fullName>
        <ecNumber evidence="2">3.1.1.-</ecNumber>
    </alternativeName>
</protein>
<dbReference type="Pfam" id="PF02580">
    <property type="entry name" value="Tyr_Deacylase"/>
    <property type="match status" value="1"/>
</dbReference>
<dbReference type="RefSeq" id="WP_097651278.1">
    <property type="nucleotide sequence ID" value="NZ_LYXE01000059.1"/>
</dbReference>
<comment type="catalytic activity">
    <reaction evidence="2">
        <text>glycyl-tRNA(Ala) + H2O = tRNA(Ala) + glycine + H(+)</text>
        <dbReference type="Rhea" id="RHEA:53744"/>
        <dbReference type="Rhea" id="RHEA-COMP:9657"/>
        <dbReference type="Rhea" id="RHEA-COMP:13640"/>
        <dbReference type="ChEBI" id="CHEBI:15377"/>
        <dbReference type="ChEBI" id="CHEBI:15378"/>
        <dbReference type="ChEBI" id="CHEBI:57305"/>
        <dbReference type="ChEBI" id="CHEBI:78442"/>
        <dbReference type="ChEBI" id="CHEBI:78522"/>
    </reaction>
</comment>
<comment type="domain">
    <text evidence="2">A Gly-cisPro motif from one monomer fits into the active site of the other monomer to allow specific chiral rejection of L-amino acids.</text>
</comment>
<dbReference type="EC" id="3.1.1.96" evidence="2"/>
<name>A0A2H3KPA8_9CHLR</name>
<dbReference type="GO" id="GO:0019478">
    <property type="term" value="P:D-amino acid catabolic process"/>
    <property type="evidence" value="ECO:0007669"/>
    <property type="project" value="UniProtKB-UniRule"/>
</dbReference>
<organism evidence="3 4">
    <name type="scientific">Candidatus Chloroploca asiatica</name>
    <dbReference type="NCBI Taxonomy" id="1506545"/>
    <lineage>
        <taxon>Bacteria</taxon>
        <taxon>Bacillati</taxon>
        <taxon>Chloroflexota</taxon>
        <taxon>Chloroflexia</taxon>
        <taxon>Chloroflexales</taxon>
        <taxon>Chloroflexineae</taxon>
        <taxon>Oscillochloridaceae</taxon>
        <taxon>Candidatus Chloroploca</taxon>
    </lineage>
</organism>
<dbReference type="InterPro" id="IPR023509">
    <property type="entry name" value="DTD-like_sf"/>
</dbReference>
<dbReference type="Proteomes" id="UP000220922">
    <property type="component" value="Unassembled WGS sequence"/>
</dbReference>
<keyword evidence="4" id="KW-1185">Reference proteome</keyword>
<comment type="function">
    <text evidence="2">An aminoacyl-tRNA editing enzyme that deacylates mischarged D-aminoacyl-tRNAs. Also deacylates mischarged glycyl-tRNA(Ala), protecting cells against glycine mischarging by AlaRS. Acts via tRNA-based rather than protein-based catalysis; rejects L-amino acids rather than detecting D-amino acids in the active site. By recycling D-aminoacyl-tRNA to D-amino acids and free tRNA molecules, this enzyme counteracts the toxicity associated with the formation of D-aminoacyl-tRNA entities in vivo and helps enforce protein L-homochirality.</text>
</comment>
<dbReference type="NCBIfam" id="TIGR00256">
    <property type="entry name" value="D-aminoacyl-tRNA deacylase"/>
    <property type="match status" value="1"/>
</dbReference>
<dbReference type="SUPFAM" id="SSF69500">
    <property type="entry name" value="DTD-like"/>
    <property type="match status" value="1"/>
</dbReference>
<dbReference type="AlphaFoldDB" id="A0A2H3KPA8"/>
<dbReference type="GO" id="GO:0051500">
    <property type="term" value="F:D-tyrosyl-tRNA(Tyr) deacylase activity"/>
    <property type="evidence" value="ECO:0007669"/>
    <property type="project" value="TreeGrafter"/>
</dbReference>
<dbReference type="GO" id="GO:0000049">
    <property type="term" value="F:tRNA binding"/>
    <property type="evidence" value="ECO:0007669"/>
    <property type="project" value="UniProtKB-UniRule"/>
</dbReference>
<comment type="catalytic activity">
    <reaction evidence="2">
        <text>a D-aminoacyl-tRNA + H2O = a tRNA + a D-alpha-amino acid + H(+)</text>
        <dbReference type="Rhea" id="RHEA:13953"/>
        <dbReference type="Rhea" id="RHEA-COMP:10123"/>
        <dbReference type="Rhea" id="RHEA-COMP:10124"/>
        <dbReference type="ChEBI" id="CHEBI:15377"/>
        <dbReference type="ChEBI" id="CHEBI:15378"/>
        <dbReference type="ChEBI" id="CHEBI:59871"/>
        <dbReference type="ChEBI" id="CHEBI:78442"/>
        <dbReference type="ChEBI" id="CHEBI:79333"/>
        <dbReference type="EC" id="3.1.1.96"/>
    </reaction>
</comment>
<evidence type="ECO:0000256" key="1">
    <source>
        <dbReference type="ARBA" id="ARBA00009673"/>
    </source>
</evidence>
<comment type="subcellular location">
    <subcellularLocation>
        <location evidence="2">Cytoplasm</location>
    </subcellularLocation>
</comment>
<reference evidence="3 4" key="1">
    <citation type="submission" date="2016-05" db="EMBL/GenBank/DDBJ databases">
        <authorList>
            <person name="Lavstsen T."/>
            <person name="Jespersen J.S."/>
        </authorList>
    </citation>
    <scope>NUCLEOTIDE SEQUENCE [LARGE SCALE GENOMIC DNA]</scope>
    <source>
        <strain evidence="3 4">B7-9</strain>
    </source>
</reference>
<comment type="subunit">
    <text evidence="2">Homodimer.</text>
</comment>
<comment type="caution">
    <text evidence="3">The sequence shown here is derived from an EMBL/GenBank/DDBJ whole genome shotgun (WGS) entry which is preliminary data.</text>
</comment>
<proteinExistence type="inferred from homology"/>
<keyword evidence="2" id="KW-0694">RNA-binding</keyword>
<dbReference type="PANTHER" id="PTHR10472:SF5">
    <property type="entry name" value="D-AMINOACYL-TRNA DEACYLASE 1"/>
    <property type="match status" value="1"/>
</dbReference>
<sequence>MRALIQRVSEASVTVEGSVVGAIGPGLLVLLGVGQGDGPAEAQFLADKTAGLRIFSDAAGKFNYSVQESGGSVLVVSQFTLYADTRKGRRPSFVRAAPPEVAQPLVEVYAEALRALGLTVAMGRFGAMMQVALLNDGPVTIMLEAPVAVS</sequence>
<dbReference type="HAMAP" id="MF_00518">
    <property type="entry name" value="Deacylase_Dtd"/>
    <property type="match status" value="1"/>
</dbReference>
<gene>
    <name evidence="2" type="primary">dtd</name>
    <name evidence="3" type="ORF">A9Q02_10785</name>
</gene>
<dbReference type="GO" id="GO:0106026">
    <property type="term" value="F:Gly-tRNA(Ala) deacylase activity"/>
    <property type="evidence" value="ECO:0007669"/>
    <property type="project" value="UniProtKB-UniRule"/>
</dbReference>
<dbReference type="OrthoDB" id="9801395at2"/>
<dbReference type="EMBL" id="LYXE01000059">
    <property type="protein sequence ID" value="PDW00082.1"/>
    <property type="molecule type" value="Genomic_DNA"/>
</dbReference>
<keyword evidence="2" id="KW-0820">tRNA-binding</keyword>
<accession>A0A2H3KPA8</accession>
<dbReference type="FunFam" id="3.50.80.10:FF:000001">
    <property type="entry name" value="D-aminoacyl-tRNA deacylase"/>
    <property type="match status" value="1"/>
</dbReference>
<dbReference type="CDD" id="cd00563">
    <property type="entry name" value="Dtyr_deacylase"/>
    <property type="match status" value="1"/>
</dbReference>
<dbReference type="Gene3D" id="3.50.80.10">
    <property type="entry name" value="D-tyrosyl-tRNA(Tyr) deacylase"/>
    <property type="match status" value="1"/>
</dbReference>
<keyword evidence="2" id="KW-0378">Hydrolase</keyword>
<dbReference type="EC" id="3.1.1.-" evidence="2"/>
<keyword evidence="2" id="KW-0963">Cytoplasm</keyword>